<reference evidence="2" key="1">
    <citation type="submission" date="2020-11" db="EMBL/GenBank/DDBJ databases">
        <title>Connecting structure to function with the recovery of over 1000 high-quality activated sludge metagenome-assembled genomes encoding full-length rRNA genes using long-read sequencing.</title>
        <authorList>
            <person name="Singleton C.M."/>
            <person name="Petriglieri F."/>
            <person name="Kristensen J.M."/>
            <person name="Kirkegaard R.H."/>
            <person name="Michaelsen T.Y."/>
            <person name="Andersen M.H."/>
            <person name="Karst S.M."/>
            <person name="Dueholm M.S."/>
            <person name="Nielsen P.H."/>
            <person name="Albertsen M."/>
        </authorList>
    </citation>
    <scope>NUCLEOTIDE SEQUENCE</scope>
    <source>
        <strain evidence="2">Fred_18-Q3-R57-64_BAT3C.431</strain>
    </source>
</reference>
<keyword evidence="1" id="KW-0472">Membrane</keyword>
<sequence>MIHAFGEAIAFMRTRPIVVVGMAIIILLQAGIALLQLPVASYFLSVLDFNTLIDAFGGIQLAGFFILLLIGMIVNFTGFLWVAQHVKAWKLHSGEKTSLQLIKSAGLVAAAIILVGGLMLGLTWVLTAIVDAIGFFALLLLGVMVLLAFYLTIKFLFVLPLMGFGLGLKQALQQSWHITQEHFFASAALLIGLFIVTAVIDFITQTLLVGIDADIIVVPLNFIIAVLLSTYSAAVVACAIPLQEVDTIPHPKHAHGKAK</sequence>
<keyword evidence="1" id="KW-1133">Transmembrane helix</keyword>
<dbReference type="AlphaFoldDB" id="A0A7T9DIU4"/>
<accession>A0A7T9DIU4</accession>
<keyword evidence="1" id="KW-0812">Transmembrane</keyword>
<evidence type="ECO:0000256" key="1">
    <source>
        <dbReference type="SAM" id="Phobius"/>
    </source>
</evidence>
<dbReference type="Proteomes" id="UP000596004">
    <property type="component" value="Chromosome"/>
</dbReference>
<proteinExistence type="predicted"/>
<dbReference type="EMBL" id="CP064981">
    <property type="protein sequence ID" value="QQR92155.1"/>
    <property type="molecule type" value="Genomic_DNA"/>
</dbReference>
<feature type="transmembrane region" description="Helical" evidence="1">
    <location>
        <begin position="183"/>
        <end position="203"/>
    </location>
</feature>
<feature type="transmembrane region" description="Helical" evidence="1">
    <location>
        <begin position="59"/>
        <end position="83"/>
    </location>
</feature>
<evidence type="ECO:0000313" key="2">
    <source>
        <dbReference type="EMBL" id="QQR92155.1"/>
    </source>
</evidence>
<feature type="transmembrane region" description="Helical" evidence="1">
    <location>
        <begin position="17"/>
        <end position="39"/>
    </location>
</feature>
<feature type="transmembrane region" description="Helical" evidence="1">
    <location>
        <begin position="215"/>
        <end position="242"/>
    </location>
</feature>
<feature type="transmembrane region" description="Helical" evidence="1">
    <location>
        <begin position="132"/>
        <end position="162"/>
    </location>
</feature>
<protein>
    <submittedName>
        <fullName evidence="2">Glycerophosphoryl diester phosphodiesterase membrane domain-containing protein</fullName>
    </submittedName>
</protein>
<name>A0A7T9DIU4_9ARCH</name>
<feature type="transmembrane region" description="Helical" evidence="1">
    <location>
        <begin position="104"/>
        <end position="126"/>
    </location>
</feature>
<gene>
    <name evidence="2" type="ORF">IPJ89_03265</name>
</gene>
<organism evidence="2">
    <name type="scientific">Candidatus Iainarchaeum sp</name>
    <dbReference type="NCBI Taxonomy" id="3101447"/>
    <lineage>
        <taxon>Archaea</taxon>
        <taxon>Candidatus Iainarchaeota</taxon>
        <taxon>Candidatus Iainarchaeia</taxon>
        <taxon>Candidatus Iainarchaeales</taxon>
        <taxon>Candidatus Iainarchaeaceae</taxon>
        <taxon>Candidatus Iainarchaeum</taxon>
    </lineage>
</organism>